<name>A0ABS6XET3_9BACT</name>
<accession>A0ABS6XET3</accession>
<organism evidence="1 2">
    <name type="scientific">Pontibacter populi</name>
    <dbReference type="NCBI Taxonomy" id="890055"/>
    <lineage>
        <taxon>Bacteria</taxon>
        <taxon>Pseudomonadati</taxon>
        <taxon>Bacteroidota</taxon>
        <taxon>Cytophagia</taxon>
        <taxon>Cytophagales</taxon>
        <taxon>Hymenobacteraceae</taxon>
        <taxon>Pontibacter</taxon>
    </lineage>
</organism>
<evidence type="ECO:0000313" key="1">
    <source>
        <dbReference type="EMBL" id="MBW3366493.1"/>
    </source>
</evidence>
<sequence>MKKVKLALNPSAPNIEAVENFVMTVGGEYSSESVIIQLFPNIQDYKAKDDQPGIEVRQVMVTTSTADTQTLEFNFTDKNQHIVAVDGENYTIKLDKIGEESIPGFGDGFKYFEFTVSQN</sequence>
<dbReference type="Proteomes" id="UP000774935">
    <property type="component" value="Unassembled WGS sequence"/>
</dbReference>
<gene>
    <name evidence="1" type="ORF">KYK27_15625</name>
</gene>
<comment type="caution">
    <text evidence="1">The sequence shown here is derived from an EMBL/GenBank/DDBJ whole genome shotgun (WGS) entry which is preliminary data.</text>
</comment>
<dbReference type="EMBL" id="JAHWXQ010000005">
    <property type="protein sequence ID" value="MBW3366493.1"/>
    <property type="molecule type" value="Genomic_DNA"/>
</dbReference>
<evidence type="ECO:0000313" key="2">
    <source>
        <dbReference type="Proteomes" id="UP000774935"/>
    </source>
</evidence>
<protein>
    <submittedName>
        <fullName evidence="1">Uncharacterized protein</fullName>
    </submittedName>
</protein>
<dbReference type="RefSeq" id="WP_199111229.1">
    <property type="nucleotide sequence ID" value="NZ_JAHWXQ010000005.1"/>
</dbReference>
<reference evidence="1 2" key="1">
    <citation type="submission" date="2021-07" db="EMBL/GenBank/DDBJ databases">
        <authorList>
            <person name="Kim M.K."/>
        </authorList>
    </citation>
    <scope>NUCLEOTIDE SEQUENCE [LARGE SCALE GENOMIC DNA]</scope>
    <source>
        <strain evidence="1 2">HLY7-15</strain>
    </source>
</reference>
<proteinExistence type="predicted"/>
<keyword evidence="2" id="KW-1185">Reference proteome</keyword>